<dbReference type="EC" id="2.3.1.189" evidence="3"/>
<sequence>MSLEIHRIDARTHPAAVDAVRELLAEAERADGFPSVSDQALLAAGQGRREVLLAAVAGAPAAAAGILGEGELDLVVRPAERGRGLGTRLLGTMLDAIPTADSNGAGTAELRAWAHGENPAAEALLSRAGFAPVRSLYRLALDPAALPGAIDAARELPEGFAVQAFDPRDDEQAERWVRVNAAAFASHPEQGAVTLEDFAATTREAWFDPEDLLLAFDTGATTSSGERRSSGADDEDDDRRHGRLAGYTWIKTIRTPGHTETELYVLGVDPAYAGRGLGAALLGETLRRMAAHAPDRITLYVDGDNGTARGLYDRAGFTVDQRSTQWLRAGGDAGIGAGGDEPGRQDRTGA</sequence>
<dbReference type="CDD" id="cd04301">
    <property type="entry name" value="NAT_SF"/>
    <property type="match status" value="1"/>
</dbReference>
<feature type="domain" description="N-acetyltransferase" evidence="5">
    <location>
        <begin position="3"/>
        <end position="157"/>
    </location>
</feature>
<feature type="compositionally biased region" description="Gly residues" evidence="4">
    <location>
        <begin position="331"/>
        <end position="340"/>
    </location>
</feature>
<dbReference type="Pfam" id="PF00583">
    <property type="entry name" value="Acetyltransf_1"/>
    <property type="match status" value="2"/>
</dbReference>
<dbReference type="PANTHER" id="PTHR43617">
    <property type="entry name" value="L-AMINO ACID N-ACETYLTRANSFERASE"/>
    <property type="match status" value="1"/>
</dbReference>
<feature type="region of interest" description="Disordered" evidence="4">
    <location>
        <begin position="330"/>
        <end position="350"/>
    </location>
</feature>
<keyword evidence="1 6" id="KW-0808">Transferase</keyword>
<keyword evidence="7" id="KW-1185">Reference proteome</keyword>
<dbReference type="InterPro" id="IPR017813">
    <property type="entry name" value="Mycothiol_AcTrfase"/>
</dbReference>
<dbReference type="AlphaFoldDB" id="A0A916NMY6"/>
<evidence type="ECO:0000313" key="6">
    <source>
        <dbReference type="EMBL" id="CAG7604003.1"/>
    </source>
</evidence>
<feature type="region of interest" description="Disordered" evidence="4">
    <location>
        <begin position="218"/>
        <end position="240"/>
    </location>
</feature>
<organism evidence="6 7">
    <name type="scientific">Leucobacter soli</name>
    <dbReference type="NCBI Taxonomy" id="2812850"/>
    <lineage>
        <taxon>Bacteria</taxon>
        <taxon>Bacillati</taxon>
        <taxon>Actinomycetota</taxon>
        <taxon>Actinomycetes</taxon>
        <taxon>Micrococcales</taxon>
        <taxon>Microbacteriaceae</taxon>
        <taxon>Leucobacter</taxon>
    </lineage>
</organism>
<evidence type="ECO:0000256" key="3">
    <source>
        <dbReference type="NCBIfam" id="TIGR03448"/>
    </source>
</evidence>
<keyword evidence="2 6" id="KW-0012">Acyltransferase</keyword>
<feature type="compositionally biased region" description="Basic and acidic residues" evidence="4">
    <location>
        <begin position="341"/>
        <end position="350"/>
    </location>
</feature>
<dbReference type="EMBL" id="CAJVAP010000006">
    <property type="protein sequence ID" value="CAG7604003.1"/>
    <property type="molecule type" value="Genomic_DNA"/>
</dbReference>
<evidence type="ECO:0000256" key="4">
    <source>
        <dbReference type="SAM" id="MobiDB-lite"/>
    </source>
</evidence>
<comment type="caution">
    <text evidence="6">The sequence shown here is derived from an EMBL/GenBank/DDBJ whole genome shotgun (WGS) entry which is preliminary data.</text>
</comment>
<dbReference type="PROSITE" id="PS51186">
    <property type="entry name" value="GNAT"/>
    <property type="match status" value="2"/>
</dbReference>
<dbReference type="GO" id="GO:0035447">
    <property type="term" value="F:mycothiol synthase activity"/>
    <property type="evidence" value="ECO:0007669"/>
    <property type="project" value="UniProtKB-UniRule"/>
</dbReference>
<feature type="domain" description="N-acetyltransferase" evidence="5">
    <location>
        <begin position="193"/>
        <end position="338"/>
    </location>
</feature>
<protein>
    <recommendedName>
        <fullName evidence="3">Mycothiol synthase</fullName>
        <ecNumber evidence="3">2.3.1.189</ecNumber>
    </recommendedName>
</protein>
<evidence type="ECO:0000313" key="7">
    <source>
        <dbReference type="Proteomes" id="UP000693892"/>
    </source>
</evidence>
<evidence type="ECO:0000256" key="1">
    <source>
        <dbReference type="ARBA" id="ARBA00022679"/>
    </source>
</evidence>
<gene>
    <name evidence="6" type="primary">mshD</name>
    <name evidence="6" type="ORF">LEUCIP111803_00692</name>
</gene>
<dbReference type="NCBIfam" id="TIGR03448">
    <property type="entry name" value="mycothiol_MshD"/>
    <property type="match status" value="1"/>
</dbReference>
<dbReference type="InterPro" id="IPR050276">
    <property type="entry name" value="MshD_Acetyltransferase"/>
</dbReference>
<dbReference type="InterPro" id="IPR000182">
    <property type="entry name" value="GNAT_dom"/>
</dbReference>
<dbReference type="RefSeq" id="WP_218114322.1">
    <property type="nucleotide sequence ID" value="NZ_CAJVAP010000006.1"/>
</dbReference>
<name>A0A916NMY6_9MICO</name>
<evidence type="ECO:0000259" key="5">
    <source>
        <dbReference type="PROSITE" id="PS51186"/>
    </source>
</evidence>
<proteinExistence type="predicted"/>
<evidence type="ECO:0000256" key="2">
    <source>
        <dbReference type="ARBA" id="ARBA00023315"/>
    </source>
</evidence>
<dbReference type="GO" id="GO:0010125">
    <property type="term" value="P:mycothiol biosynthetic process"/>
    <property type="evidence" value="ECO:0007669"/>
    <property type="project" value="UniProtKB-UniRule"/>
</dbReference>
<accession>A0A916NMY6</accession>
<reference evidence="6" key="1">
    <citation type="submission" date="2021-06" db="EMBL/GenBank/DDBJ databases">
        <authorList>
            <person name="Criscuolo A."/>
        </authorList>
    </citation>
    <scope>NUCLEOTIDE SEQUENCE</scope>
    <source>
        <strain evidence="6">CIP111803</strain>
    </source>
</reference>
<dbReference type="Proteomes" id="UP000693892">
    <property type="component" value="Unassembled WGS sequence"/>
</dbReference>